<dbReference type="PANTHER" id="PTHR40659">
    <property type="entry name" value="NICKEL/COBALT EFFLUX SYSTEM RCNA"/>
    <property type="match status" value="1"/>
</dbReference>
<dbReference type="EMBL" id="PIFK01000085">
    <property type="protein sequence ID" value="PTP20337.1"/>
    <property type="molecule type" value="Genomic_DNA"/>
</dbReference>
<evidence type="ECO:0000313" key="14">
    <source>
        <dbReference type="EMBL" id="PTP20337.1"/>
    </source>
</evidence>
<dbReference type="GO" id="GO:0005886">
    <property type="term" value="C:plasma membrane"/>
    <property type="evidence" value="ECO:0007669"/>
    <property type="project" value="UniProtKB-SubCell"/>
</dbReference>
<evidence type="ECO:0000256" key="2">
    <source>
        <dbReference type="ARBA" id="ARBA00004651"/>
    </source>
</evidence>
<keyword evidence="10" id="KW-0921">Nickel transport</keyword>
<feature type="transmembrane region" description="Helical" evidence="13">
    <location>
        <begin position="253"/>
        <end position="275"/>
    </location>
</feature>
<comment type="function">
    <text evidence="1">Efflux system for nickel and cobalt.</text>
</comment>
<feature type="transmembrane region" description="Helical" evidence="13">
    <location>
        <begin position="12"/>
        <end position="29"/>
    </location>
</feature>
<dbReference type="GO" id="GO:0015099">
    <property type="term" value="F:nickel cation transmembrane transporter activity"/>
    <property type="evidence" value="ECO:0007669"/>
    <property type="project" value="UniProtKB-UniRule"/>
</dbReference>
<evidence type="ECO:0000256" key="13">
    <source>
        <dbReference type="RuleBase" id="RU362101"/>
    </source>
</evidence>
<accession>A0A2T5EJ99</accession>
<keyword evidence="11 13" id="KW-0472">Membrane</keyword>
<evidence type="ECO:0000256" key="10">
    <source>
        <dbReference type="ARBA" id="ARBA00023112"/>
    </source>
</evidence>
<comment type="caution">
    <text evidence="14">The sequence shown here is derived from an EMBL/GenBank/DDBJ whole genome shotgun (WGS) entry which is preliminary data.</text>
</comment>
<dbReference type="AlphaFoldDB" id="A0A2T5EJ99"/>
<dbReference type="RefSeq" id="WP_108188369.1">
    <property type="nucleotide sequence ID" value="NZ_PIFK01000085.1"/>
</dbReference>
<evidence type="ECO:0000256" key="4">
    <source>
        <dbReference type="ARBA" id="ARBA00022448"/>
    </source>
</evidence>
<keyword evidence="9" id="KW-0406">Ion transport</keyword>
<evidence type="ECO:0000256" key="12">
    <source>
        <dbReference type="ARBA" id="ARBA00023285"/>
    </source>
</evidence>
<comment type="similarity">
    <text evidence="13">Belongs to the NiCoT transporter (TC 2.A.52) family.</text>
</comment>
<feature type="transmembrane region" description="Helical" evidence="13">
    <location>
        <begin position="143"/>
        <end position="164"/>
    </location>
</feature>
<keyword evidence="4 13" id="KW-0813">Transport</keyword>
<reference evidence="14 15" key="1">
    <citation type="submission" date="2017-11" db="EMBL/GenBank/DDBJ databases">
        <title>Population delineation of vibrios coincides with oyster pathogenicity.</title>
        <authorList>
            <person name="Bruto M."/>
            <person name="Labreuche Y."/>
            <person name="James A."/>
            <person name="Piel D."/>
            <person name="Chenivesse S."/>
            <person name="Petton B."/>
            <person name="Polz M.F."/>
            <person name="Le Roux F."/>
        </authorList>
    </citation>
    <scope>NUCLEOTIDE SEQUENCE [LARGE SCALE GENOMIC DNA]</scope>
    <source>
        <strain evidence="14 15">FF_144</strain>
    </source>
</reference>
<organism evidence="14 15">
    <name type="scientific">Vibrio splendidus</name>
    <dbReference type="NCBI Taxonomy" id="29497"/>
    <lineage>
        <taxon>Bacteria</taxon>
        <taxon>Pseudomonadati</taxon>
        <taxon>Pseudomonadota</taxon>
        <taxon>Gammaproteobacteria</taxon>
        <taxon>Vibrionales</taxon>
        <taxon>Vibrionaceae</taxon>
        <taxon>Vibrio</taxon>
    </lineage>
</organism>
<proteinExistence type="inferred from homology"/>
<gene>
    <name evidence="14" type="ORF">CWO07_24105</name>
</gene>
<feature type="transmembrane region" description="Helical" evidence="13">
    <location>
        <begin position="62"/>
        <end position="82"/>
    </location>
</feature>
<feature type="transmembrane region" description="Helical" evidence="13">
    <location>
        <begin position="330"/>
        <end position="351"/>
    </location>
</feature>
<comment type="subcellular location">
    <subcellularLocation>
        <location evidence="2 13">Cell membrane</location>
        <topology evidence="2 13">Multi-pass membrane protein</topology>
    </subcellularLocation>
</comment>
<keyword evidence="6" id="KW-0533">Nickel</keyword>
<sequence>MKKNQSKLNHYLIGAGAFVLIAIGAYQLWSMWPSLVISSIQWQREVNSELADLLYEAKSNPWGAGSYLIGFSFIYGMLHSLGPGHGKVIVSTYLATHPTKAKASLVLTVVSAFLQALVAILLVSVLLWGFSASMRVVNDKANMFVSLSFALVAVVGTLICWKALKNIYSTMRKPQLTLRVKAITPLATGAVSSVPVHTSMALRSSGSMIMGATNALQAADHTHADHSHADCGCGHQHVADPEAINKASTFREYAGIIVTIGIRPCTGAIMVLLFANMVGLYWMGVLSAFAMAVGTALTTSLIAMMTLTGKHLVKRYLAAGNKNNNASLKAAGHYLQLFGGILLVLIGLLLMNGQDSGMSPVFTM</sequence>
<dbReference type="GO" id="GO:0006824">
    <property type="term" value="P:cobalt ion transport"/>
    <property type="evidence" value="ECO:0007669"/>
    <property type="project" value="UniProtKB-KW"/>
</dbReference>
<dbReference type="GO" id="GO:0010045">
    <property type="term" value="P:response to nickel cation"/>
    <property type="evidence" value="ECO:0007669"/>
    <property type="project" value="TreeGrafter"/>
</dbReference>
<keyword evidence="5" id="KW-1003">Cell membrane</keyword>
<evidence type="ECO:0000313" key="15">
    <source>
        <dbReference type="Proteomes" id="UP000244197"/>
    </source>
</evidence>
<dbReference type="Pfam" id="PF03824">
    <property type="entry name" value="NicO"/>
    <property type="match status" value="1"/>
</dbReference>
<dbReference type="Proteomes" id="UP000244197">
    <property type="component" value="Unassembled WGS sequence"/>
</dbReference>
<evidence type="ECO:0000256" key="3">
    <source>
        <dbReference type="ARBA" id="ARBA00022426"/>
    </source>
</evidence>
<evidence type="ECO:0000256" key="8">
    <source>
        <dbReference type="ARBA" id="ARBA00022989"/>
    </source>
</evidence>
<name>A0A2T5EJ99_VIBSP</name>
<evidence type="ECO:0000256" key="5">
    <source>
        <dbReference type="ARBA" id="ARBA00022475"/>
    </source>
</evidence>
<dbReference type="InterPro" id="IPR011541">
    <property type="entry name" value="Ni/Co_transpt_high_affinity"/>
</dbReference>
<dbReference type="InterPro" id="IPR051224">
    <property type="entry name" value="NiCoT_RcnA"/>
</dbReference>
<keyword evidence="12" id="KW-0170">Cobalt</keyword>
<protein>
    <recommendedName>
        <fullName evidence="13">Nickel/cobalt efflux system</fullName>
    </recommendedName>
</protein>
<feature type="transmembrane region" description="Helical" evidence="13">
    <location>
        <begin position="103"/>
        <end position="131"/>
    </location>
</feature>
<keyword evidence="8 13" id="KW-1133">Transmembrane helix</keyword>
<evidence type="ECO:0000256" key="7">
    <source>
        <dbReference type="ARBA" id="ARBA00022692"/>
    </source>
</evidence>
<evidence type="ECO:0000256" key="11">
    <source>
        <dbReference type="ARBA" id="ARBA00023136"/>
    </source>
</evidence>
<dbReference type="GO" id="GO:0032025">
    <property type="term" value="P:response to cobalt ion"/>
    <property type="evidence" value="ECO:0007669"/>
    <property type="project" value="TreeGrafter"/>
</dbReference>
<dbReference type="PANTHER" id="PTHR40659:SF1">
    <property type="entry name" value="NICKEL_COBALT EFFLUX SYSTEM RCNA"/>
    <property type="match status" value="1"/>
</dbReference>
<keyword evidence="3" id="KW-0171">Cobalt transport</keyword>
<evidence type="ECO:0000256" key="1">
    <source>
        <dbReference type="ARBA" id="ARBA00002510"/>
    </source>
</evidence>
<keyword evidence="7 13" id="KW-0812">Transmembrane</keyword>
<dbReference type="GO" id="GO:0046583">
    <property type="term" value="F:monoatomic cation efflux transmembrane transporter activity"/>
    <property type="evidence" value="ECO:0007669"/>
    <property type="project" value="TreeGrafter"/>
</dbReference>
<evidence type="ECO:0000256" key="9">
    <source>
        <dbReference type="ARBA" id="ARBA00023065"/>
    </source>
</evidence>
<evidence type="ECO:0000256" key="6">
    <source>
        <dbReference type="ARBA" id="ARBA00022596"/>
    </source>
</evidence>
<feature type="transmembrane region" description="Helical" evidence="13">
    <location>
        <begin position="281"/>
        <end position="309"/>
    </location>
</feature>